<evidence type="ECO:0000313" key="1">
    <source>
        <dbReference type="EMBL" id="NVP57495.1"/>
    </source>
</evidence>
<name>A0ABX2QIH2_9HYPH</name>
<accession>A0ABX2QIH2</accession>
<sequence length="158" mass="17405">MDLDDVQYADVVVVGRVSGYHIVLDPIARERFKSLVAKHPGLWKSTKEPSGFLTDYARFKIMVDEVLRGNAPHELSVTWDNSTFGEPESIPSGPFLVALRDPSAPIPPLRGPSATGVPNLEPGTLTVLQAPCSRAFLFEVDSQEAQLLRQQLARPQQQ</sequence>
<reference evidence="1 2" key="1">
    <citation type="submission" date="2020-06" db="EMBL/GenBank/DDBJ databases">
        <title>Rhizobium sp.nov. isolated from the tomato plant.</title>
        <authorList>
            <person name="Thin K.K."/>
            <person name="Zhang X."/>
            <person name="He S."/>
        </authorList>
    </citation>
    <scope>NUCLEOTIDE SEQUENCE [LARGE SCALE GENOMIC DNA]</scope>
    <source>
        <strain evidence="1 2">DBTS2</strain>
    </source>
</reference>
<proteinExistence type="predicted"/>
<keyword evidence="2" id="KW-1185">Reference proteome</keyword>
<dbReference type="Proteomes" id="UP000659172">
    <property type="component" value="Unassembled WGS sequence"/>
</dbReference>
<evidence type="ECO:0000313" key="2">
    <source>
        <dbReference type="Proteomes" id="UP000659172"/>
    </source>
</evidence>
<protein>
    <submittedName>
        <fullName evidence="1">Uncharacterized protein</fullName>
    </submittedName>
</protein>
<organism evidence="1 2">
    <name type="scientific">Mycoplana rhizolycopersici</name>
    <dbReference type="NCBI Taxonomy" id="2746702"/>
    <lineage>
        <taxon>Bacteria</taxon>
        <taxon>Pseudomonadati</taxon>
        <taxon>Pseudomonadota</taxon>
        <taxon>Alphaproteobacteria</taxon>
        <taxon>Hyphomicrobiales</taxon>
        <taxon>Rhizobiaceae</taxon>
        <taxon>Mycoplana</taxon>
    </lineage>
</organism>
<gene>
    <name evidence="1" type="ORF">HV823_19740</name>
</gene>
<dbReference type="EMBL" id="JABXYK010000014">
    <property type="protein sequence ID" value="NVP57495.1"/>
    <property type="molecule type" value="Genomic_DNA"/>
</dbReference>
<comment type="caution">
    <text evidence="1">The sequence shown here is derived from an EMBL/GenBank/DDBJ whole genome shotgun (WGS) entry which is preliminary data.</text>
</comment>